<name>A0A2T5LWY6_9EURO</name>
<dbReference type="EMBL" id="MSFN02000004">
    <property type="protein sequence ID" value="PTU20802.1"/>
    <property type="molecule type" value="Genomic_DNA"/>
</dbReference>
<reference evidence="1 2" key="1">
    <citation type="journal article" date="2018" name="Proc. Natl. Acad. Sci. U.S.A.">
        <title>Linking secondary metabolites to gene clusters through genome sequencing of six diverse Aspergillus species.</title>
        <authorList>
            <person name="Kaerboelling I."/>
            <person name="Vesth T.C."/>
            <person name="Frisvad J.C."/>
            <person name="Nybo J.L."/>
            <person name="Theobald S."/>
            <person name="Kuo A."/>
            <person name="Bowyer P."/>
            <person name="Matsuda Y."/>
            <person name="Mondo S."/>
            <person name="Lyhne E.K."/>
            <person name="Kogle M.E."/>
            <person name="Clum A."/>
            <person name="Lipzen A."/>
            <person name="Salamov A."/>
            <person name="Ngan C.Y."/>
            <person name="Daum C."/>
            <person name="Chiniquy J."/>
            <person name="Barry K."/>
            <person name="LaButti K."/>
            <person name="Haridas S."/>
            <person name="Simmons B.A."/>
            <person name="Magnuson J.K."/>
            <person name="Mortensen U.H."/>
            <person name="Larsen T.O."/>
            <person name="Grigoriev I.V."/>
            <person name="Baker S.E."/>
            <person name="Andersen M.R."/>
        </authorList>
    </citation>
    <scope>NUCLEOTIDE SEQUENCE [LARGE SCALE GENOMIC DNA]</scope>
    <source>
        <strain evidence="1 2">IBT 24754</strain>
    </source>
</reference>
<protein>
    <submittedName>
        <fullName evidence="1">Uncharacterized protein</fullName>
    </submittedName>
</protein>
<comment type="caution">
    <text evidence="1">The sequence shown here is derived from an EMBL/GenBank/DDBJ whole genome shotgun (WGS) entry which is preliminary data.</text>
</comment>
<accession>A0A2T5LWY6</accession>
<dbReference type="GeneID" id="63816821"/>
<organism evidence="1 2">
    <name type="scientific">Aspergillus ochraceoroseus IBT 24754</name>
    <dbReference type="NCBI Taxonomy" id="1392256"/>
    <lineage>
        <taxon>Eukaryota</taxon>
        <taxon>Fungi</taxon>
        <taxon>Dikarya</taxon>
        <taxon>Ascomycota</taxon>
        <taxon>Pezizomycotina</taxon>
        <taxon>Eurotiomycetes</taxon>
        <taxon>Eurotiomycetidae</taxon>
        <taxon>Eurotiales</taxon>
        <taxon>Aspergillaceae</taxon>
        <taxon>Aspergillus</taxon>
        <taxon>Aspergillus subgen. Nidulantes</taxon>
    </lineage>
</organism>
<evidence type="ECO:0000313" key="2">
    <source>
        <dbReference type="Proteomes" id="UP000244073"/>
    </source>
</evidence>
<dbReference type="VEuPathDB" id="FungiDB:P175DRAFT_0532155"/>
<dbReference type="RefSeq" id="XP_040752194.1">
    <property type="nucleotide sequence ID" value="XM_040899939.1"/>
</dbReference>
<dbReference type="Proteomes" id="UP000244073">
    <property type="component" value="Unassembled WGS sequence"/>
</dbReference>
<gene>
    <name evidence="1" type="ORF">P175DRAFT_0532155</name>
</gene>
<sequence>MRLVLFLGLEVGESEGGADVDFAWPQRISGTSPQLVSKFMAISIAHPMTAFIKYTGAGQSINASEKTRVVGLYPTEERKLRLHYFLQSGDDPAALDFSIALG</sequence>
<proteinExistence type="predicted"/>
<dbReference type="AlphaFoldDB" id="A0A2T5LWY6"/>
<evidence type="ECO:0000313" key="1">
    <source>
        <dbReference type="EMBL" id="PTU20802.1"/>
    </source>
</evidence>